<dbReference type="PANTHER" id="PTHR34773:SF1">
    <property type="entry name" value="FLAGELLAR SECRETION CHAPERONE FLIS"/>
    <property type="match status" value="1"/>
</dbReference>
<gene>
    <name evidence="6" type="ORF">SYN_02806</name>
</gene>
<keyword evidence="6" id="KW-0969">Cilium</keyword>
<evidence type="ECO:0000256" key="3">
    <source>
        <dbReference type="ARBA" id="ARBA00022490"/>
    </source>
</evidence>
<keyword evidence="7" id="KW-1185">Reference proteome</keyword>
<evidence type="ECO:0000256" key="1">
    <source>
        <dbReference type="ARBA" id="ARBA00004514"/>
    </source>
</evidence>
<dbReference type="FunCoup" id="Q2LT29">
    <property type="interactions" value="54"/>
</dbReference>
<evidence type="ECO:0000256" key="5">
    <source>
        <dbReference type="ARBA" id="ARBA00023186"/>
    </source>
</evidence>
<proteinExistence type="inferred from homology"/>
<dbReference type="AlphaFoldDB" id="Q2LT29"/>
<comment type="similarity">
    <text evidence="2">Belongs to the FliS family.</text>
</comment>
<comment type="subcellular location">
    <subcellularLocation>
        <location evidence="1">Cytoplasm</location>
        <location evidence="1">Cytosol</location>
    </subcellularLocation>
</comment>
<evidence type="ECO:0000313" key="6">
    <source>
        <dbReference type="EMBL" id="ABC77243.1"/>
    </source>
</evidence>
<dbReference type="CDD" id="cd16098">
    <property type="entry name" value="FliS"/>
    <property type="match status" value="1"/>
</dbReference>
<dbReference type="InterPro" id="IPR003713">
    <property type="entry name" value="FliS"/>
</dbReference>
<evidence type="ECO:0000256" key="2">
    <source>
        <dbReference type="ARBA" id="ARBA00008787"/>
    </source>
</evidence>
<protein>
    <submittedName>
        <fullName evidence="6">Flagellin-specific chaperone</fullName>
    </submittedName>
</protein>
<reference evidence="6 7" key="1">
    <citation type="journal article" date="2007" name="Proc. Natl. Acad. Sci. U.S.A.">
        <title>The genome of Syntrophus aciditrophicus: life at the thermodynamic limit of microbial growth.</title>
        <authorList>
            <person name="McInerney M.J."/>
            <person name="Rohlin L."/>
            <person name="Mouttaki H."/>
            <person name="Kim U."/>
            <person name="Krupp R.S."/>
            <person name="Rios-Hernandez L."/>
            <person name="Sieber J."/>
            <person name="Struchtemeyer C.G."/>
            <person name="Bhattacharyya A."/>
            <person name="Campbell J.W."/>
            <person name="Gunsalus R.P."/>
        </authorList>
    </citation>
    <scope>NUCLEOTIDE SEQUENCE [LARGE SCALE GENOMIC DNA]</scope>
    <source>
        <strain evidence="6 7">SB</strain>
    </source>
</reference>
<keyword evidence="5" id="KW-0143">Chaperone</keyword>
<dbReference type="SUPFAM" id="SSF101116">
    <property type="entry name" value="Flagellar export chaperone FliS"/>
    <property type="match status" value="1"/>
</dbReference>
<dbReference type="InParanoid" id="Q2LT29"/>
<dbReference type="EMBL" id="CP000252">
    <property type="protein sequence ID" value="ABC77243.1"/>
    <property type="molecule type" value="Genomic_DNA"/>
</dbReference>
<dbReference type="KEGG" id="sat:SYN_02806"/>
<dbReference type="STRING" id="56780.SYN_02806"/>
<dbReference type="GO" id="GO:0044780">
    <property type="term" value="P:bacterial-type flagellum assembly"/>
    <property type="evidence" value="ECO:0007669"/>
    <property type="project" value="InterPro"/>
</dbReference>
<sequence length="174" mass="20032">MEEFCSRQHLLNRRAETMRSQSYGAVAYKQTNYLTADPVKLIIMCYEKAIERLKSAKEYYQNGQYEAKAKAIQKAQDIISELNMALNFEKGGEIARNLDMLYKYMSKQIVGADINRDLSSLDEIIWMLEELNSAWKEISANGQRPLQSSTPILNATLNGESRQQNSTYLRTWSV</sequence>
<dbReference type="HOGENOM" id="CLU_080373_1_0_7"/>
<keyword evidence="4" id="KW-1005">Bacterial flagellum biogenesis</keyword>
<accession>Q2LT29</accession>
<dbReference type="eggNOG" id="COG1516">
    <property type="taxonomic scope" value="Bacteria"/>
</dbReference>
<dbReference type="NCBIfam" id="TIGR00208">
    <property type="entry name" value="fliS"/>
    <property type="match status" value="1"/>
</dbReference>
<name>Q2LT29_SYNAS</name>
<dbReference type="GO" id="GO:0005829">
    <property type="term" value="C:cytosol"/>
    <property type="evidence" value="ECO:0007669"/>
    <property type="project" value="UniProtKB-SubCell"/>
</dbReference>
<organism evidence="6 7">
    <name type="scientific">Syntrophus aciditrophicus (strain SB)</name>
    <dbReference type="NCBI Taxonomy" id="56780"/>
    <lineage>
        <taxon>Bacteria</taxon>
        <taxon>Pseudomonadati</taxon>
        <taxon>Thermodesulfobacteriota</taxon>
        <taxon>Syntrophia</taxon>
        <taxon>Syntrophales</taxon>
        <taxon>Syntrophaceae</taxon>
        <taxon>Syntrophus</taxon>
    </lineage>
</organism>
<dbReference type="Pfam" id="PF02561">
    <property type="entry name" value="FliS"/>
    <property type="match status" value="1"/>
</dbReference>
<dbReference type="GO" id="GO:0071973">
    <property type="term" value="P:bacterial-type flagellum-dependent cell motility"/>
    <property type="evidence" value="ECO:0007669"/>
    <property type="project" value="TreeGrafter"/>
</dbReference>
<dbReference type="InterPro" id="IPR036584">
    <property type="entry name" value="FliS_sf"/>
</dbReference>
<dbReference type="Gene3D" id="1.20.120.340">
    <property type="entry name" value="Flagellar protein FliS"/>
    <property type="match status" value="1"/>
</dbReference>
<keyword evidence="6" id="KW-0966">Cell projection</keyword>
<keyword evidence="6" id="KW-0282">Flagellum</keyword>
<evidence type="ECO:0000256" key="4">
    <source>
        <dbReference type="ARBA" id="ARBA00022795"/>
    </source>
</evidence>
<evidence type="ECO:0000313" key="7">
    <source>
        <dbReference type="Proteomes" id="UP000001933"/>
    </source>
</evidence>
<dbReference type="PANTHER" id="PTHR34773">
    <property type="entry name" value="FLAGELLAR SECRETION CHAPERONE FLIS"/>
    <property type="match status" value="1"/>
</dbReference>
<keyword evidence="3" id="KW-0963">Cytoplasm</keyword>
<dbReference type="Proteomes" id="UP000001933">
    <property type="component" value="Chromosome"/>
</dbReference>